<dbReference type="Pfam" id="PF03797">
    <property type="entry name" value="Autotransporter"/>
    <property type="match status" value="1"/>
</dbReference>
<sequence length="1319" mass="127991">MPQNRFGGRKATGLKYLLLTSTALVGLGQPIAATAAETWTGAVSTDWFTAGNWNPGSLPTAADNVTINTVVVNPTVINAGNAFAGGLTIADGFSSTGNLTISNAGTLTSQDGTLAYSATANASATVTGAGSSWSTFANLIIGYGGTGTLDVASGGIANDLNSYVGYVSGSSGTATVDGAGSQWNSTGNLYVGLGGTGSVTVSNGGLLSDDLANIGGGFSASGTVVVTGAGSTWTNSSQVTVGDQGTGFLDIFAGAIVTDVTGLVAANAGSHGTVNVSGTGSTWTNSGDLTVGLSGTGAMVVSAGGKVTDSLGTIAKNSASTGTVTVDGAGSAWTNSSHLFVGDQGAGALNISNGGKVSNLSGIVGNLAGSTGIVTVDGAGSTWANAALAVGNAGFGALTITNGGKVTSSVGYAAYDVGSAGTVIVDGGGSSWTNSSDLLVGDRGNGTLAVSNGGAVKNALGYVGDNAGSTGMVSVDGAGSTWTNADLFVGSAGTGTLAISHGGKVSSGTGVIGSQAGSTGTVIVDNAGSTWTNSADLFVGDYGTGTLAISHGAVSNGSAIIGAKAGSTGMAFVDGVGATWTNSSNLYVGADGAGSLAISNGGTVTSNAGYLAFDAGSIGTAMVAGAGSSWTSSSLLFVGQRGWGSLIVSNGGKVANTDGFLGGNAGSVGLASVSGPGSTWTSSGDLNVGVGGTGTLTIANGGAVSAGGVVDIAVLAGSVGTLNIGAATGSPAAAAGSLNAASVQFGAGAGAINFNHTDTNYTFASAIGGIGTINQISGTTNLTANSSGFAGATNVTGGRLAVNGSLANSLVTISGGTLGGNGTVGGIAAQSGGIIAPGNSIGTLTVAGDVDQAAGSVYQAELTSTGQSDLIHATGTATIAAGAVLDVVKTDAAPYVVGAHYTVLQADGGVAGNYTLTGDIGTAFLGLADSYDANHVYLDVIQKTFAQVGLTPNQIATGGGAESLGAGNPLYDAIVVLPTAAAAQDAFDQLSGEIHASAKGMLLEDSRFIRDAATNRIAAAFGDAGAAPLPVMAYGEGGPEMAAADTDRFAVWGQAFGAWGNSDSDGNAATFDRSTGGLLVGADRLIGDWRVGLIGGYSHSSFHADARNSSGSSDNYHLGLYGGTNWGAIAFRTGAAYSWNGISTKRSVAFNGFADQLSADHDAGTAQVFGELAYKMDANRFHFEPFADLAYVSVHTDGFTEQGGAAALASAGSTTNATFTTLGLRASTDVALGGMSAIARGMLGWRHAFGDVTPSSTFALAGGDAFTIAGVPVARDSAVIEAGFDLQMSANATLGLSYVGQFGGHSTDNGAKANLNVRF</sequence>
<keyword evidence="1" id="KW-0732">Signal</keyword>
<dbReference type="InterPro" id="IPR036709">
    <property type="entry name" value="Autotransporte_beta_dom_sf"/>
</dbReference>
<dbReference type="InterPro" id="IPR005546">
    <property type="entry name" value="Autotransporte_beta"/>
</dbReference>
<gene>
    <name evidence="3" type="ORF">RFM51_13160</name>
</gene>
<feature type="domain" description="Autotransporter" evidence="2">
    <location>
        <begin position="1044"/>
        <end position="1319"/>
    </location>
</feature>
<dbReference type="SMART" id="SM00869">
    <property type="entry name" value="Autotransporter"/>
    <property type="match status" value="1"/>
</dbReference>
<reference evidence="3 4" key="1">
    <citation type="submission" date="2023-08" db="EMBL/GenBank/DDBJ databases">
        <title>Implementing the SeqCode for naming new Mesorhizobium species isolated from Vachellia karroo root nodules.</title>
        <authorList>
            <person name="Van Lill M."/>
        </authorList>
    </citation>
    <scope>NUCLEOTIDE SEQUENCE [LARGE SCALE GENOMIC DNA]</scope>
    <source>
        <strain evidence="3 4">VK3E</strain>
    </source>
</reference>
<organism evidence="3 4">
    <name type="scientific">Mesorhizobium australafricanum</name>
    <dbReference type="NCBI Taxonomy" id="3072311"/>
    <lineage>
        <taxon>Bacteria</taxon>
        <taxon>Pseudomonadati</taxon>
        <taxon>Pseudomonadota</taxon>
        <taxon>Alphaproteobacteria</taxon>
        <taxon>Hyphomicrobiales</taxon>
        <taxon>Phyllobacteriaceae</taxon>
        <taxon>Mesorhizobium</taxon>
    </lineage>
</organism>
<dbReference type="Gene3D" id="2.40.128.130">
    <property type="entry name" value="Autotransporter beta-domain"/>
    <property type="match status" value="1"/>
</dbReference>
<dbReference type="InterPro" id="IPR006315">
    <property type="entry name" value="OM_autotransptr_brl_dom"/>
</dbReference>
<dbReference type="NCBIfam" id="TIGR04393">
    <property type="entry name" value="rpt_T5SS_PEPC"/>
    <property type="match status" value="12"/>
</dbReference>
<dbReference type="Proteomes" id="UP001272097">
    <property type="component" value="Unassembled WGS sequence"/>
</dbReference>
<dbReference type="InterPro" id="IPR011050">
    <property type="entry name" value="Pectin_lyase_fold/virulence"/>
</dbReference>
<dbReference type="SUPFAM" id="SSF103515">
    <property type="entry name" value="Autotransporter"/>
    <property type="match status" value="1"/>
</dbReference>
<dbReference type="InterPro" id="IPR030895">
    <property type="entry name" value="T5SS_PEPC_rpt"/>
</dbReference>
<dbReference type="RefSeq" id="WP_320214458.1">
    <property type="nucleotide sequence ID" value="NZ_JAVIIS010000016.1"/>
</dbReference>
<name>A0ABU4X0E9_9HYPH</name>
<feature type="signal peptide" evidence="1">
    <location>
        <begin position="1"/>
        <end position="35"/>
    </location>
</feature>
<evidence type="ECO:0000313" key="3">
    <source>
        <dbReference type="EMBL" id="MDX8440544.1"/>
    </source>
</evidence>
<comment type="caution">
    <text evidence="3">The sequence shown here is derived from an EMBL/GenBank/DDBJ whole genome shotgun (WGS) entry which is preliminary data.</text>
</comment>
<keyword evidence="4" id="KW-1185">Reference proteome</keyword>
<protein>
    <submittedName>
        <fullName evidence="3">Autotransporter outer membrane beta-barrel domain-containing protein</fullName>
    </submittedName>
</protein>
<evidence type="ECO:0000256" key="1">
    <source>
        <dbReference type="SAM" id="SignalP"/>
    </source>
</evidence>
<evidence type="ECO:0000259" key="2">
    <source>
        <dbReference type="PROSITE" id="PS51208"/>
    </source>
</evidence>
<accession>A0ABU4X0E9</accession>
<evidence type="ECO:0000313" key="4">
    <source>
        <dbReference type="Proteomes" id="UP001272097"/>
    </source>
</evidence>
<dbReference type="NCBIfam" id="TIGR01414">
    <property type="entry name" value="autotrans_barl"/>
    <property type="match status" value="1"/>
</dbReference>
<proteinExistence type="predicted"/>
<dbReference type="SUPFAM" id="SSF51126">
    <property type="entry name" value="Pectin lyase-like"/>
    <property type="match status" value="1"/>
</dbReference>
<feature type="chain" id="PRO_5045647314" evidence="1">
    <location>
        <begin position="36"/>
        <end position="1319"/>
    </location>
</feature>
<dbReference type="EMBL" id="JAVIIS010000016">
    <property type="protein sequence ID" value="MDX8440544.1"/>
    <property type="molecule type" value="Genomic_DNA"/>
</dbReference>
<dbReference type="PROSITE" id="PS51208">
    <property type="entry name" value="AUTOTRANSPORTER"/>
    <property type="match status" value="1"/>
</dbReference>